<organism evidence="1 2">
    <name type="scientific">Lophiostoma macrostomum CBS 122681</name>
    <dbReference type="NCBI Taxonomy" id="1314788"/>
    <lineage>
        <taxon>Eukaryota</taxon>
        <taxon>Fungi</taxon>
        <taxon>Dikarya</taxon>
        <taxon>Ascomycota</taxon>
        <taxon>Pezizomycotina</taxon>
        <taxon>Dothideomycetes</taxon>
        <taxon>Pleosporomycetidae</taxon>
        <taxon>Pleosporales</taxon>
        <taxon>Lophiostomataceae</taxon>
        <taxon>Lophiostoma</taxon>
    </lineage>
</organism>
<keyword evidence="2" id="KW-1185">Reference proteome</keyword>
<dbReference type="PANTHER" id="PTHR42085:SF1">
    <property type="entry name" value="F-BOX DOMAIN-CONTAINING PROTEIN"/>
    <property type="match status" value="1"/>
</dbReference>
<dbReference type="PANTHER" id="PTHR42085">
    <property type="entry name" value="F-BOX DOMAIN-CONTAINING PROTEIN"/>
    <property type="match status" value="1"/>
</dbReference>
<dbReference type="InterPro" id="IPR038883">
    <property type="entry name" value="AN11006-like"/>
</dbReference>
<accession>A0A6A6SRF1</accession>
<dbReference type="EMBL" id="MU004487">
    <property type="protein sequence ID" value="KAF2649551.1"/>
    <property type="molecule type" value="Genomic_DNA"/>
</dbReference>
<sequence>MSSLKAMPADTIQHKKSSGGAHHFLELPGELRNQIYDFALYEPDGLHYQYQLHDESFKLYRSSCKREDVAKHTEANQLKYVCRQLYAETAGYGLGLNSLKFTRISLLHPSAAQQFLAFVEACSASQLHQIRQVDLDTHINVLKTKKGPTNIDVKWTLECGGPILDVIRFCWAHPKATVNIRSFEGAPLENESIRPVVADGIKSLVQWRYLMGCVILGTYRGANLSRLLPDPSLLQICERRIKSQHTEVSLDLLNAPNIKFRLRGEFDEEEFRGKWLDGSGWWSTLPYQVEGGIDATVEEVRGWYQNGI</sequence>
<reference evidence="1" key="1">
    <citation type="journal article" date="2020" name="Stud. Mycol.">
        <title>101 Dothideomycetes genomes: a test case for predicting lifestyles and emergence of pathogens.</title>
        <authorList>
            <person name="Haridas S."/>
            <person name="Albert R."/>
            <person name="Binder M."/>
            <person name="Bloem J."/>
            <person name="Labutti K."/>
            <person name="Salamov A."/>
            <person name="Andreopoulos B."/>
            <person name="Baker S."/>
            <person name="Barry K."/>
            <person name="Bills G."/>
            <person name="Bluhm B."/>
            <person name="Cannon C."/>
            <person name="Castanera R."/>
            <person name="Culley D."/>
            <person name="Daum C."/>
            <person name="Ezra D."/>
            <person name="Gonzalez J."/>
            <person name="Henrissat B."/>
            <person name="Kuo A."/>
            <person name="Liang C."/>
            <person name="Lipzen A."/>
            <person name="Lutzoni F."/>
            <person name="Magnuson J."/>
            <person name="Mondo S."/>
            <person name="Nolan M."/>
            <person name="Ohm R."/>
            <person name="Pangilinan J."/>
            <person name="Park H.-J."/>
            <person name="Ramirez L."/>
            <person name="Alfaro M."/>
            <person name="Sun H."/>
            <person name="Tritt A."/>
            <person name="Yoshinaga Y."/>
            <person name="Zwiers L.-H."/>
            <person name="Turgeon B."/>
            <person name="Goodwin S."/>
            <person name="Spatafora J."/>
            <person name="Crous P."/>
            <person name="Grigoriev I."/>
        </authorList>
    </citation>
    <scope>NUCLEOTIDE SEQUENCE</scope>
    <source>
        <strain evidence="1">CBS 122681</strain>
    </source>
</reference>
<name>A0A6A6SRF1_9PLEO</name>
<dbReference type="OrthoDB" id="4790878at2759"/>
<evidence type="ECO:0000313" key="1">
    <source>
        <dbReference type="EMBL" id="KAF2649551.1"/>
    </source>
</evidence>
<proteinExistence type="predicted"/>
<dbReference type="Proteomes" id="UP000799324">
    <property type="component" value="Unassembled WGS sequence"/>
</dbReference>
<dbReference type="AlphaFoldDB" id="A0A6A6SRF1"/>
<evidence type="ECO:0000313" key="2">
    <source>
        <dbReference type="Proteomes" id="UP000799324"/>
    </source>
</evidence>
<protein>
    <submittedName>
        <fullName evidence="1">Uncharacterized protein</fullName>
    </submittedName>
</protein>
<gene>
    <name evidence="1" type="ORF">K491DRAFT_683736</name>
</gene>